<dbReference type="AlphaFoldDB" id="A0AAN9KQ11"/>
<sequence>MDSHDTKCKRRFRWFQIHEATLIQESPYQSFFIYCTLKQNPRKLEIARCSIQLVRHKPAFTGEPASAVTRLCSQTSQPSRLRLLRRFQVIILSIAGKDFSKMGFAGALRNIVRPLSLTSSRTLASRISTNASMPPFRDALPSPCRPPQWFLPIWNHFHSLTDTRFPKRRPSDKPRRKRASLRPSGPYAWVQYTPGQPILPNKPNEGSVKRRNEKKRIRQRRAFILAERKKRIAQLREAKRKKNIKRVERKMAAVAREREWAERLAELQRLEEEKKKSMA</sequence>
<evidence type="ECO:0000313" key="3">
    <source>
        <dbReference type="EMBL" id="KAK7320078.1"/>
    </source>
</evidence>
<feature type="region of interest" description="Disordered" evidence="2">
    <location>
        <begin position="163"/>
        <end position="215"/>
    </location>
</feature>
<comment type="caution">
    <text evidence="3">The sequence shown here is derived from an EMBL/GenBank/DDBJ whole genome shotgun (WGS) entry which is preliminary data.</text>
</comment>
<feature type="coiled-coil region" evidence="1">
    <location>
        <begin position="225"/>
        <end position="264"/>
    </location>
</feature>
<evidence type="ECO:0000256" key="1">
    <source>
        <dbReference type="SAM" id="Coils"/>
    </source>
</evidence>
<dbReference type="CDD" id="cd23700">
    <property type="entry name" value="At3g51010"/>
    <property type="match status" value="1"/>
</dbReference>
<gene>
    <name evidence="3" type="ORF">RJT34_04809</name>
</gene>
<dbReference type="Proteomes" id="UP001359559">
    <property type="component" value="Unassembled WGS sequence"/>
</dbReference>
<evidence type="ECO:0000256" key="2">
    <source>
        <dbReference type="SAM" id="MobiDB-lite"/>
    </source>
</evidence>
<dbReference type="PANTHER" id="PTHR36767">
    <property type="entry name" value="OS05G0126200 PROTEIN"/>
    <property type="match status" value="1"/>
</dbReference>
<feature type="compositionally biased region" description="Basic and acidic residues" evidence="2">
    <location>
        <begin position="163"/>
        <end position="173"/>
    </location>
</feature>
<evidence type="ECO:0000313" key="4">
    <source>
        <dbReference type="Proteomes" id="UP001359559"/>
    </source>
</evidence>
<organism evidence="3 4">
    <name type="scientific">Clitoria ternatea</name>
    <name type="common">Butterfly pea</name>
    <dbReference type="NCBI Taxonomy" id="43366"/>
    <lineage>
        <taxon>Eukaryota</taxon>
        <taxon>Viridiplantae</taxon>
        <taxon>Streptophyta</taxon>
        <taxon>Embryophyta</taxon>
        <taxon>Tracheophyta</taxon>
        <taxon>Spermatophyta</taxon>
        <taxon>Magnoliopsida</taxon>
        <taxon>eudicotyledons</taxon>
        <taxon>Gunneridae</taxon>
        <taxon>Pentapetalae</taxon>
        <taxon>rosids</taxon>
        <taxon>fabids</taxon>
        <taxon>Fabales</taxon>
        <taxon>Fabaceae</taxon>
        <taxon>Papilionoideae</taxon>
        <taxon>50 kb inversion clade</taxon>
        <taxon>NPAAA clade</taxon>
        <taxon>indigoferoid/millettioid clade</taxon>
        <taxon>Phaseoleae</taxon>
        <taxon>Clitoria</taxon>
    </lineage>
</organism>
<accession>A0AAN9KQ11</accession>
<dbReference type="GO" id="GO:0005739">
    <property type="term" value="C:mitochondrion"/>
    <property type="evidence" value="ECO:0007669"/>
    <property type="project" value="TreeGrafter"/>
</dbReference>
<name>A0AAN9KQ11_CLITE</name>
<protein>
    <submittedName>
        <fullName evidence="3">Uncharacterized protein</fullName>
    </submittedName>
</protein>
<reference evidence="3 4" key="1">
    <citation type="submission" date="2024-01" db="EMBL/GenBank/DDBJ databases">
        <title>The genomes of 5 underutilized Papilionoideae crops provide insights into root nodulation and disease resistance.</title>
        <authorList>
            <person name="Yuan L."/>
        </authorList>
    </citation>
    <scope>NUCLEOTIDE SEQUENCE [LARGE SCALE GENOMIC DNA]</scope>
    <source>
        <strain evidence="3">LY-2023</strain>
        <tissue evidence="3">Leaf</tissue>
    </source>
</reference>
<keyword evidence="4" id="KW-1185">Reference proteome</keyword>
<keyword evidence="1" id="KW-0175">Coiled coil</keyword>
<dbReference type="PANTHER" id="PTHR36767:SF1">
    <property type="entry name" value="OS05G0126200 PROTEIN"/>
    <property type="match status" value="1"/>
</dbReference>
<dbReference type="EMBL" id="JAYKXN010000001">
    <property type="protein sequence ID" value="KAK7320078.1"/>
    <property type="molecule type" value="Genomic_DNA"/>
</dbReference>
<proteinExistence type="predicted"/>